<sequence length="326" mass="35508">MAKRMKSGFEQIAAMPWWLGILIGLIGYVAIRHGIGWYLASSHNPVLAGMGRMSAAGAYAPLAWMLLIGCWLAALVSFVSRGRRRQLLDSQTGTDSLHRMSWRQFEQLAGEAFRRQGYAVEETGLGGADGGIDLILRKNGKTILVQCKQWQNWQVGVKVVREMYGLLMHHQAAAVKIVALGDYTPDAHRFAQGKPIELIHGGELIATVRKLQTGKARTTHPLDTPLAFGGSMITSLLLIAVLSSSTATAPSPPAAAPVVPAPAAIRAAYRPEAPNVRRPSAVPAPRAQATTYASESQNDAELREWKKRNAESMNILEKTTKEMPLR</sequence>
<dbReference type="Proteomes" id="UP000076131">
    <property type="component" value="Unassembled WGS sequence"/>
</dbReference>
<dbReference type="SUPFAM" id="SSF52980">
    <property type="entry name" value="Restriction endonuclease-like"/>
    <property type="match status" value="1"/>
</dbReference>
<dbReference type="InterPro" id="IPR052906">
    <property type="entry name" value="Type_IV_Methyl-Rstrct_Enzyme"/>
</dbReference>
<keyword evidence="4" id="KW-0255">Endonuclease</keyword>
<dbReference type="STRING" id="416169.RHOFW104T7_17060"/>
<dbReference type="Pfam" id="PF04471">
    <property type="entry name" value="Mrr_cat"/>
    <property type="match status" value="1"/>
</dbReference>
<feature type="region of interest" description="Disordered" evidence="1">
    <location>
        <begin position="271"/>
        <end position="326"/>
    </location>
</feature>
<feature type="transmembrane region" description="Helical" evidence="2">
    <location>
        <begin position="59"/>
        <end position="79"/>
    </location>
</feature>
<comment type="caution">
    <text evidence="4">The sequence shown here is derived from an EMBL/GenBank/DDBJ whole genome shotgun (WGS) entry which is preliminary data.</text>
</comment>
<keyword evidence="5" id="KW-1185">Reference proteome</keyword>
<dbReference type="GO" id="GO:0003677">
    <property type="term" value="F:DNA binding"/>
    <property type="evidence" value="ECO:0007669"/>
    <property type="project" value="InterPro"/>
</dbReference>
<dbReference type="Gene3D" id="3.40.1350.10">
    <property type="match status" value="1"/>
</dbReference>
<feature type="compositionally biased region" description="Polar residues" evidence="1">
    <location>
        <begin position="288"/>
        <end position="299"/>
    </location>
</feature>
<feature type="transmembrane region" description="Helical" evidence="2">
    <location>
        <begin position="12"/>
        <end position="39"/>
    </location>
</feature>
<evidence type="ECO:0000256" key="1">
    <source>
        <dbReference type="SAM" id="MobiDB-lite"/>
    </source>
</evidence>
<keyword evidence="4" id="KW-0378">Hydrolase</keyword>
<dbReference type="InterPro" id="IPR011335">
    <property type="entry name" value="Restrct_endonuc-II-like"/>
</dbReference>
<gene>
    <name evidence="4" type="ORF">RHOFW104T7_17060</name>
</gene>
<dbReference type="AlphaFoldDB" id="A0A154QF42"/>
<evidence type="ECO:0000256" key="2">
    <source>
        <dbReference type="SAM" id="Phobius"/>
    </source>
</evidence>
<dbReference type="InterPro" id="IPR007560">
    <property type="entry name" value="Restrct_endonuc_IV_Mrr"/>
</dbReference>
<evidence type="ECO:0000259" key="3">
    <source>
        <dbReference type="Pfam" id="PF04471"/>
    </source>
</evidence>
<keyword evidence="2" id="KW-0812">Transmembrane</keyword>
<organism evidence="4 5">
    <name type="scientific">Rhodanobacter thiooxydans</name>
    <dbReference type="NCBI Taxonomy" id="416169"/>
    <lineage>
        <taxon>Bacteria</taxon>
        <taxon>Pseudomonadati</taxon>
        <taxon>Pseudomonadota</taxon>
        <taxon>Gammaproteobacteria</taxon>
        <taxon>Lysobacterales</taxon>
        <taxon>Rhodanobacteraceae</taxon>
        <taxon>Rhodanobacter</taxon>
    </lineage>
</organism>
<keyword evidence="2" id="KW-0472">Membrane</keyword>
<reference evidence="4 5" key="1">
    <citation type="journal article" date="2016" name="MBio">
        <title>Lateral Gene Transfer in a Heavy Metal-Contaminated-Groundwater Microbial Community.</title>
        <authorList>
            <person name="Hemme C.L."/>
            <person name="Green S.J."/>
            <person name="Rishishwar L."/>
            <person name="Prakash O."/>
            <person name="Pettenato A."/>
            <person name="Chakraborty R."/>
            <person name="Deutschbauer A.M."/>
            <person name="Van Nostrand J.D."/>
            <person name="Wu L."/>
            <person name="He Z."/>
            <person name="Jordan I.K."/>
            <person name="Hazen T.C."/>
            <person name="Arkin A.P."/>
            <person name="Kostka J.E."/>
            <person name="Zhou J."/>
        </authorList>
    </citation>
    <scope>NUCLEOTIDE SEQUENCE [LARGE SCALE GENOMIC DNA]</scope>
    <source>
        <strain evidence="4 5">FW104-T7</strain>
    </source>
</reference>
<evidence type="ECO:0000313" key="4">
    <source>
        <dbReference type="EMBL" id="KZC22854.1"/>
    </source>
</evidence>
<dbReference type="eggNOG" id="COG1787">
    <property type="taxonomic scope" value="Bacteria"/>
</dbReference>
<evidence type="ECO:0000313" key="5">
    <source>
        <dbReference type="Proteomes" id="UP000076131"/>
    </source>
</evidence>
<protein>
    <submittedName>
        <fullName evidence="4">Restriction endonuclease</fullName>
    </submittedName>
</protein>
<dbReference type="RefSeq" id="WP_008433560.1">
    <property type="nucleotide sequence ID" value="NZ_LVJS01000053.1"/>
</dbReference>
<name>A0A154QF42_9GAMM</name>
<dbReference type="InterPro" id="IPR011856">
    <property type="entry name" value="tRNA_endonuc-like_dom_sf"/>
</dbReference>
<keyword evidence="4" id="KW-0540">Nuclease</keyword>
<dbReference type="PANTHER" id="PTHR30015:SF7">
    <property type="entry name" value="TYPE IV METHYL-DIRECTED RESTRICTION ENZYME ECOKMRR"/>
    <property type="match status" value="1"/>
</dbReference>
<keyword evidence="2" id="KW-1133">Transmembrane helix</keyword>
<accession>A0A154QF42</accession>
<proteinExistence type="predicted"/>
<feature type="compositionally biased region" description="Basic and acidic residues" evidence="1">
    <location>
        <begin position="300"/>
        <end position="310"/>
    </location>
</feature>
<dbReference type="PANTHER" id="PTHR30015">
    <property type="entry name" value="MRR RESTRICTION SYSTEM PROTEIN"/>
    <property type="match status" value="1"/>
</dbReference>
<dbReference type="GO" id="GO:0015666">
    <property type="term" value="F:restriction endodeoxyribonuclease activity"/>
    <property type="evidence" value="ECO:0007669"/>
    <property type="project" value="TreeGrafter"/>
</dbReference>
<dbReference type="EMBL" id="LVJS01000053">
    <property type="protein sequence ID" value="KZC22854.1"/>
    <property type="molecule type" value="Genomic_DNA"/>
</dbReference>
<feature type="domain" description="Restriction endonuclease type IV Mrr" evidence="3">
    <location>
        <begin position="97"/>
        <end position="206"/>
    </location>
</feature>
<dbReference type="GO" id="GO:0009307">
    <property type="term" value="P:DNA restriction-modification system"/>
    <property type="evidence" value="ECO:0007669"/>
    <property type="project" value="InterPro"/>
</dbReference>